<name>M6BSI5_LEPBO</name>
<accession>M6BSI5</accession>
<dbReference type="Proteomes" id="UP000011873">
    <property type="component" value="Unassembled WGS sequence"/>
</dbReference>
<sequence length="48" mass="5675">MGSLFGSLMDSKKRIFSSRSIQNFLYEMTNQIVFEFLIKKTSRKTMSF</sequence>
<gene>
    <name evidence="1" type="ORF">LEP1GSC016_3618</name>
</gene>
<organism evidence="1 2">
    <name type="scientific">Leptospira borgpetersenii serovar Hardjo-bovis str. Sponselee</name>
    <dbReference type="NCBI Taxonomy" id="1303729"/>
    <lineage>
        <taxon>Bacteria</taxon>
        <taxon>Pseudomonadati</taxon>
        <taxon>Spirochaetota</taxon>
        <taxon>Spirochaetia</taxon>
        <taxon>Leptospirales</taxon>
        <taxon>Leptospiraceae</taxon>
        <taxon>Leptospira</taxon>
    </lineage>
</organism>
<proteinExistence type="predicted"/>
<evidence type="ECO:0000313" key="2">
    <source>
        <dbReference type="Proteomes" id="UP000011873"/>
    </source>
</evidence>
<protein>
    <submittedName>
        <fullName evidence="1">Uncharacterized protein</fullName>
    </submittedName>
</protein>
<evidence type="ECO:0000313" key="1">
    <source>
        <dbReference type="EMBL" id="EMJ81466.1"/>
    </source>
</evidence>
<reference evidence="1 2" key="1">
    <citation type="submission" date="2013-01" db="EMBL/GenBank/DDBJ databases">
        <authorList>
            <person name="Harkins D.M."/>
            <person name="Durkin A.S."/>
            <person name="Brinkac L.M."/>
            <person name="Haft D.H."/>
            <person name="Selengut J.D."/>
            <person name="Sanka R."/>
            <person name="DePew J."/>
            <person name="Purushe J."/>
            <person name="Galloway R.L."/>
            <person name="Vinetz J.M."/>
            <person name="Sutton G.G."/>
            <person name="Nierman W.C."/>
            <person name="Fouts D.E."/>
        </authorList>
    </citation>
    <scope>NUCLEOTIDE SEQUENCE [LARGE SCALE GENOMIC DNA]</scope>
    <source>
        <strain evidence="1 2">Sponselee CDC</strain>
    </source>
</reference>
<dbReference type="PATRIC" id="fig|1218567.3.peg.2253"/>
<dbReference type="EMBL" id="ANMU01000084">
    <property type="protein sequence ID" value="EMJ81466.1"/>
    <property type="molecule type" value="Genomic_DNA"/>
</dbReference>
<comment type="caution">
    <text evidence="1">The sequence shown here is derived from an EMBL/GenBank/DDBJ whole genome shotgun (WGS) entry which is preliminary data.</text>
</comment>
<dbReference type="AlphaFoldDB" id="M6BSI5"/>